<sequence>MTAPRSAAAAIDAAIDGFDTGFARHGILEVAYLRSVQVDGVPVFAVHAADGTRLWLDTDRAAAGAALQEHGMELVSLH</sequence>
<comment type="caution">
    <text evidence="1">The sequence shown here is derived from an EMBL/GenBank/DDBJ whole genome shotgun (WGS) entry which is preliminary data.</text>
</comment>
<evidence type="ECO:0000313" key="1">
    <source>
        <dbReference type="EMBL" id="MDQ2103348.1"/>
    </source>
</evidence>
<keyword evidence="2" id="KW-1185">Reference proteome</keyword>
<dbReference type="EMBL" id="JAUJFI010000046">
    <property type="protein sequence ID" value="MDQ2103348.1"/>
    <property type="molecule type" value="Genomic_DNA"/>
</dbReference>
<dbReference type="Pfam" id="PF06620">
    <property type="entry name" value="DUF1150"/>
    <property type="match status" value="1"/>
</dbReference>
<evidence type="ECO:0000313" key="2">
    <source>
        <dbReference type="Proteomes" id="UP001227317"/>
    </source>
</evidence>
<dbReference type="RefSeq" id="WP_306706244.1">
    <property type="nucleotide sequence ID" value="NZ_JAUJFI010000046.1"/>
</dbReference>
<accession>A0ABU0WGM2</accession>
<gene>
    <name evidence="1" type="ORF">QSG27_11680</name>
</gene>
<proteinExistence type="predicted"/>
<protein>
    <submittedName>
        <fullName evidence="1">DUF1150 family protein</fullName>
    </submittedName>
</protein>
<organism evidence="1 2">
    <name type="scientific">Azospirillum isscasi</name>
    <dbReference type="NCBI Taxonomy" id="3053926"/>
    <lineage>
        <taxon>Bacteria</taxon>
        <taxon>Pseudomonadati</taxon>
        <taxon>Pseudomonadota</taxon>
        <taxon>Alphaproteobacteria</taxon>
        <taxon>Rhodospirillales</taxon>
        <taxon>Azospirillaceae</taxon>
        <taxon>Azospirillum</taxon>
    </lineage>
</organism>
<dbReference type="InterPro" id="IPR009531">
    <property type="entry name" value="DUF1150"/>
</dbReference>
<name>A0ABU0WGM2_9PROT</name>
<reference evidence="1 2" key="1">
    <citation type="submission" date="2023-06" db="EMBL/GenBank/DDBJ databases">
        <title>Azospirillum isscasensis sp.nov, a bacterium isolated from rhizosphere soil of rice.</title>
        <authorList>
            <person name="Wang H."/>
        </authorList>
    </citation>
    <scope>NUCLEOTIDE SEQUENCE [LARGE SCALE GENOMIC DNA]</scope>
    <source>
        <strain evidence="1 2">C340-1</strain>
    </source>
</reference>
<dbReference type="Proteomes" id="UP001227317">
    <property type="component" value="Unassembled WGS sequence"/>
</dbReference>